<accession>A0A6A5RAL3</accession>
<dbReference type="AlphaFoldDB" id="A0A6A5RAL3"/>
<keyword evidence="5" id="KW-0408">Iron</keyword>
<dbReference type="SMART" id="SM00702">
    <property type="entry name" value="P4Hc"/>
    <property type="match status" value="1"/>
</dbReference>
<feature type="domain" description="Prolyl 4-hydroxylase alpha subunit" evidence="6">
    <location>
        <begin position="37"/>
        <end position="243"/>
    </location>
</feature>
<dbReference type="SUPFAM" id="SSF51197">
    <property type="entry name" value="Clavaminate synthase-like"/>
    <property type="match status" value="1"/>
</dbReference>
<proteinExistence type="predicted"/>
<keyword evidence="4" id="KW-0560">Oxidoreductase</keyword>
<keyword evidence="2" id="KW-0479">Metal-binding</keyword>
<dbReference type="EMBL" id="ML979002">
    <property type="protein sequence ID" value="KAF1923706.1"/>
    <property type="molecule type" value="Genomic_DNA"/>
</dbReference>
<dbReference type="OrthoDB" id="69177at2759"/>
<dbReference type="GeneID" id="54351789"/>
<gene>
    <name evidence="7" type="ORF">M421DRAFT_425590</name>
</gene>
<evidence type="ECO:0000259" key="6">
    <source>
        <dbReference type="SMART" id="SM00702"/>
    </source>
</evidence>
<dbReference type="PANTHER" id="PTHR10869">
    <property type="entry name" value="PROLYL 4-HYDROXYLASE ALPHA SUBUNIT"/>
    <property type="match status" value="1"/>
</dbReference>
<dbReference type="Pfam" id="PF13640">
    <property type="entry name" value="2OG-FeII_Oxy_3"/>
    <property type="match status" value="1"/>
</dbReference>
<comment type="cofactor">
    <cofactor evidence="1">
        <name>L-ascorbate</name>
        <dbReference type="ChEBI" id="CHEBI:38290"/>
    </cofactor>
</comment>
<name>A0A6A5RAL3_9PLEO</name>
<evidence type="ECO:0000256" key="1">
    <source>
        <dbReference type="ARBA" id="ARBA00001961"/>
    </source>
</evidence>
<dbReference type="GO" id="GO:0031418">
    <property type="term" value="F:L-ascorbic acid binding"/>
    <property type="evidence" value="ECO:0007669"/>
    <property type="project" value="InterPro"/>
</dbReference>
<evidence type="ECO:0000256" key="4">
    <source>
        <dbReference type="ARBA" id="ARBA00023002"/>
    </source>
</evidence>
<dbReference type="GO" id="GO:0005506">
    <property type="term" value="F:iron ion binding"/>
    <property type="evidence" value="ECO:0007669"/>
    <property type="project" value="InterPro"/>
</dbReference>
<keyword evidence="3" id="KW-0223">Dioxygenase</keyword>
<organism evidence="7 8">
    <name type="scientific">Didymella exigua CBS 183.55</name>
    <dbReference type="NCBI Taxonomy" id="1150837"/>
    <lineage>
        <taxon>Eukaryota</taxon>
        <taxon>Fungi</taxon>
        <taxon>Dikarya</taxon>
        <taxon>Ascomycota</taxon>
        <taxon>Pezizomycotina</taxon>
        <taxon>Dothideomycetes</taxon>
        <taxon>Pleosporomycetidae</taxon>
        <taxon>Pleosporales</taxon>
        <taxon>Pleosporineae</taxon>
        <taxon>Didymellaceae</taxon>
        <taxon>Didymella</taxon>
    </lineage>
</organism>
<dbReference type="PANTHER" id="PTHR10869:SF236">
    <property type="entry name" value="PROLYL 4-HYDROXYLASE ALPHA SUBUNIT DOMAIN-CONTAINING PROTEIN"/>
    <property type="match status" value="1"/>
</dbReference>
<evidence type="ECO:0000256" key="3">
    <source>
        <dbReference type="ARBA" id="ARBA00022964"/>
    </source>
</evidence>
<dbReference type="InterPro" id="IPR045054">
    <property type="entry name" value="P4HA-like"/>
</dbReference>
<evidence type="ECO:0000256" key="5">
    <source>
        <dbReference type="ARBA" id="ARBA00023004"/>
    </source>
</evidence>
<protein>
    <submittedName>
        <fullName evidence="7">Oxidoreductase domain-containing protein</fullName>
    </submittedName>
</protein>
<sequence length="285" mass="32208">MAPPTLPEGFLSGPAPNLTRIDIDLRKERILPAYDDLWAVVLDGVLSEKECDEFIAAAESTTNANWERAMINIGGGMQALYEDTRKCGRIIWDDRDLVAKLWARIEDAVPEIHKLNNRPHVTGNGPVKRNETWRMTRLNERMRFLKYVGGEYFKPHCDGTYETPDGQERSYYTLHLYLSDADDSRGQEALQGGATTFHSYDMQRRLDVKPKYGRVLMFQHSFLLHSGDDVVSGTKYTMRTDVMFAKEAAEEANFKHFRKGEKAAGYGSGGTSSRIAGTVGDWESV</sequence>
<dbReference type="Proteomes" id="UP000800082">
    <property type="component" value="Unassembled WGS sequence"/>
</dbReference>
<evidence type="ECO:0000313" key="8">
    <source>
        <dbReference type="Proteomes" id="UP000800082"/>
    </source>
</evidence>
<dbReference type="InterPro" id="IPR044862">
    <property type="entry name" value="Pro_4_hyd_alph_FE2OG_OXY"/>
</dbReference>
<dbReference type="GO" id="GO:0004656">
    <property type="term" value="F:procollagen-proline 4-dioxygenase activity"/>
    <property type="evidence" value="ECO:0007669"/>
    <property type="project" value="TreeGrafter"/>
</dbReference>
<dbReference type="Gene3D" id="2.60.120.620">
    <property type="entry name" value="q2cbj1_9rhob like domain"/>
    <property type="match status" value="1"/>
</dbReference>
<dbReference type="RefSeq" id="XP_033443959.1">
    <property type="nucleotide sequence ID" value="XM_033594121.1"/>
</dbReference>
<keyword evidence="8" id="KW-1185">Reference proteome</keyword>
<evidence type="ECO:0000256" key="2">
    <source>
        <dbReference type="ARBA" id="ARBA00022723"/>
    </source>
</evidence>
<evidence type="ECO:0000313" key="7">
    <source>
        <dbReference type="EMBL" id="KAF1923706.1"/>
    </source>
</evidence>
<dbReference type="InterPro" id="IPR006620">
    <property type="entry name" value="Pro_4_hyd_alph"/>
</dbReference>
<dbReference type="GO" id="GO:0005783">
    <property type="term" value="C:endoplasmic reticulum"/>
    <property type="evidence" value="ECO:0007669"/>
    <property type="project" value="TreeGrafter"/>
</dbReference>
<reference evidence="7" key="1">
    <citation type="journal article" date="2020" name="Stud. Mycol.">
        <title>101 Dothideomycetes genomes: a test case for predicting lifestyles and emergence of pathogens.</title>
        <authorList>
            <person name="Haridas S."/>
            <person name="Albert R."/>
            <person name="Binder M."/>
            <person name="Bloem J."/>
            <person name="Labutti K."/>
            <person name="Salamov A."/>
            <person name="Andreopoulos B."/>
            <person name="Baker S."/>
            <person name="Barry K."/>
            <person name="Bills G."/>
            <person name="Bluhm B."/>
            <person name="Cannon C."/>
            <person name="Castanera R."/>
            <person name="Culley D."/>
            <person name="Daum C."/>
            <person name="Ezra D."/>
            <person name="Gonzalez J."/>
            <person name="Henrissat B."/>
            <person name="Kuo A."/>
            <person name="Liang C."/>
            <person name="Lipzen A."/>
            <person name="Lutzoni F."/>
            <person name="Magnuson J."/>
            <person name="Mondo S."/>
            <person name="Nolan M."/>
            <person name="Ohm R."/>
            <person name="Pangilinan J."/>
            <person name="Park H.-J."/>
            <person name="Ramirez L."/>
            <person name="Alfaro M."/>
            <person name="Sun H."/>
            <person name="Tritt A."/>
            <person name="Yoshinaga Y."/>
            <person name="Zwiers L.-H."/>
            <person name="Turgeon B."/>
            <person name="Goodwin S."/>
            <person name="Spatafora J."/>
            <person name="Crous P."/>
            <person name="Grigoriev I."/>
        </authorList>
    </citation>
    <scope>NUCLEOTIDE SEQUENCE</scope>
    <source>
        <strain evidence="7">CBS 183.55</strain>
    </source>
</reference>